<dbReference type="InterPro" id="IPR029063">
    <property type="entry name" value="SAM-dependent_MTases_sf"/>
</dbReference>
<dbReference type="Proteomes" id="UP000612352">
    <property type="component" value="Unassembled WGS sequence"/>
</dbReference>
<dbReference type="SUPFAM" id="SSF53335">
    <property type="entry name" value="S-adenosyl-L-methionine-dependent methyltransferases"/>
    <property type="match status" value="1"/>
</dbReference>
<dbReference type="PANTHER" id="PTHR44068">
    <property type="entry name" value="ZGC:194242"/>
    <property type="match status" value="1"/>
</dbReference>
<name>A0ABS1BCK0_9MICO</name>
<dbReference type="InterPro" id="IPR025714">
    <property type="entry name" value="Methyltranfer_dom"/>
</dbReference>
<comment type="caution">
    <text evidence="2">The sequence shown here is derived from an EMBL/GenBank/DDBJ whole genome shotgun (WGS) entry which is preliminary data.</text>
</comment>
<evidence type="ECO:0000313" key="3">
    <source>
        <dbReference type="Proteomes" id="UP000612352"/>
    </source>
</evidence>
<evidence type="ECO:0000313" key="2">
    <source>
        <dbReference type="EMBL" id="MBK0332364.1"/>
    </source>
</evidence>
<keyword evidence="2" id="KW-0808">Transferase</keyword>
<dbReference type="RefSeq" id="WP_200503258.1">
    <property type="nucleotide sequence ID" value="NZ_JAEDAJ010000008.1"/>
</dbReference>
<dbReference type="InterPro" id="IPR050447">
    <property type="entry name" value="Erg6_SMT_methyltransf"/>
</dbReference>
<gene>
    <name evidence="2" type="ORF">I8D64_13260</name>
</gene>
<organism evidence="2 3">
    <name type="scientific">Brachybacterium halotolerans</name>
    <dbReference type="NCBI Taxonomy" id="2795215"/>
    <lineage>
        <taxon>Bacteria</taxon>
        <taxon>Bacillati</taxon>
        <taxon>Actinomycetota</taxon>
        <taxon>Actinomycetes</taxon>
        <taxon>Micrococcales</taxon>
        <taxon>Dermabacteraceae</taxon>
        <taxon>Brachybacterium</taxon>
    </lineage>
</organism>
<keyword evidence="3" id="KW-1185">Reference proteome</keyword>
<dbReference type="GO" id="GO:0032259">
    <property type="term" value="P:methylation"/>
    <property type="evidence" value="ECO:0007669"/>
    <property type="project" value="UniProtKB-KW"/>
</dbReference>
<dbReference type="PANTHER" id="PTHR44068:SF11">
    <property type="entry name" value="GERANYL DIPHOSPHATE 2-C-METHYLTRANSFERASE"/>
    <property type="match status" value="1"/>
</dbReference>
<feature type="domain" description="Methyltransferase" evidence="1">
    <location>
        <begin position="45"/>
        <end position="153"/>
    </location>
</feature>
<keyword evidence="2" id="KW-0489">Methyltransferase</keyword>
<proteinExistence type="predicted"/>
<protein>
    <submittedName>
        <fullName evidence="2">Methyltransferase domain-containing protein</fullName>
    </submittedName>
</protein>
<dbReference type="Pfam" id="PF13847">
    <property type="entry name" value="Methyltransf_31"/>
    <property type="match status" value="1"/>
</dbReference>
<accession>A0ABS1BCK0</accession>
<sequence>MSDHPAAEHPGHEHHYTHGYEDAVLSSHRHRTAENSAAHLLPHLREGMRVLDVGSGAGTITADLARIVGPENVTAIEVSEESAGITRDELARQGLEGVEVRAADAHHLPFEDDSFDVAHTHQVLHHVADPVRVLAEMRRVTAPGGIVSAREADYGAFRWWPELPGLDRWRELFIEAMADNGGTPDAGRRLLGWALEAGLGDVEPGAGTWCYATPADRAFWAGSSSQRITAGAVAQQLLDAGRASQDELDAIGEDWKRWAEDPAGWFVLLHGEILTRV</sequence>
<reference evidence="2 3" key="1">
    <citation type="submission" date="2020-12" db="EMBL/GenBank/DDBJ databases">
        <title>Brachybacterium sp. MASK1Z-5, whole genome shotgun sequence.</title>
        <authorList>
            <person name="Tuo L."/>
        </authorList>
    </citation>
    <scope>NUCLEOTIDE SEQUENCE [LARGE SCALE GENOMIC DNA]</scope>
    <source>
        <strain evidence="2 3">MASK1Z-5</strain>
    </source>
</reference>
<evidence type="ECO:0000259" key="1">
    <source>
        <dbReference type="Pfam" id="PF13847"/>
    </source>
</evidence>
<dbReference type="EMBL" id="JAEDAJ010000008">
    <property type="protein sequence ID" value="MBK0332364.1"/>
    <property type="molecule type" value="Genomic_DNA"/>
</dbReference>
<dbReference type="Gene3D" id="3.40.50.150">
    <property type="entry name" value="Vaccinia Virus protein VP39"/>
    <property type="match status" value="1"/>
</dbReference>
<dbReference type="GO" id="GO:0008168">
    <property type="term" value="F:methyltransferase activity"/>
    <property type="evidence" value="ECO:0007669"/>
    <property type="project" value="UniProtKB-KW"/>
</dbReference>
<dbReference type="CDD" id="cd02440">
    <property type="entry name" value="AdoMet_MTases"/>
    <property type="match status" value="1"/>
</dbReference>